<dbReference type="Gene3D" id="1.10.287.130">
    <property type="match status" value="1"/>
</dbReference>
<dbReference type="InterPro" id="IPR036097">
    <property type="entry name" value="HisK_dim/P_sf"/>
</dbReference>
<dbReference type="GO" id="GO:0030295">
    <property type="term" value="F:protein kinase activator activity"/>
    <property type="evidence" value="ECO:0007669"/>
    <property type="project" value="TreeGrafter"/>
</dbReference>
<evidence type="ECO:0000256" key="3">
    <source>
        <dbReference type="ARBA" id="ARBA00022553"/>
    </source>
</evidence>
<evidence type="ECO:0000256" key="7">
    <source>
        <dbReference type="ARBA" id="ARBA00022840"/>
    </source>
</evidence>
<proteinExistence type="predicted"/>
<name>A0A643FHR0_IDEDE</name>
<feature type="transmembrane region" description="Helical" evidence="10">
    <location>
        <begin position="73"/>
        <end position="95"/>
    </location>
</feature>
<gene>
    <name evidence="12" type="ORF">F7Q92_00710</name>
</gene>
<dbReference type="EMBL" id="VZPB01000001">
    <property type="protein sequence ID" value="KAB0585499.1"/>
    <property type="molecule type" value="Genomic_DNA"/>
</dbReference>
<dbReference type="Gene3D" id="3.30.565.10">
    <property type="entry name" value="Histidine kinase-like ATPase, C-terminal domain"/>
    <property type="match status" value="1"/>
</dbReference>
<comment type="catalytic activity">
    <reaction evidence="1">
        <text>ATP + protein L-histidine = ADP + protein N-phospho-L-histidine.</text>
        <dbReference type="EC" id="2.7.13.3"/>
    </reaction>
</comment>
<evidence type="ECO:0000256" key="5">
    <source>
        <dbReference type="ARBA" id="ARBA00022741"/>
    </source>
</evidence>
<dbReference type="SMART" id="SM00388">
    <property type="entry name" value="HisKA"/>
    <property type="match status" value="1"/>
</dbReference>
<keyword evidence="10" id="KW-1133">Transmembrane helix</keyword>
<keyword evidence="8" id="KW-0902">Two-component regulatory system</keyword>
<dbReference type="InterPro" id="IPR004358">
    <property type="entry name" value="Sig_transdc_His_kin-like_C"/>
</dbReference>
<dbReference type="InterPro" id="IPR050351">
    <property type="entry name" value="BphY/WalK/GraS-like"/>
</dbReference>
<keyword evidence="7" id="KW-0067">ATP-binding</keyword>
<dbReference type="PRINTS" id="PR00344">
    <property type="entry name" value="BCTRLSENSOR"/>
</dbReference>
<dbReference type="Pfam" id="PF02518">
    <property type="entry name" value="HATPase_c"/>
    <property type="match status" value="1"/>
</dbReference>
<dbReference type="InterPro" id="IPR036890">
    <property type="entry name" value="HATPase_C_sf"/>
</dbReference>
<dbReference type="CDD" id="cd00082">
    <property type="entry name" value="HisKA"/>
    <property type="match status" value="1"/>
</dbReference>
<evidence type="ECO:0000259" key="11">
    <source>
        <dbReference type="PROSITE" id="PS50109"/>
    </source>
</evidence>
<keyword evidence="6 12" id="KW-0418">Kinase</keyword>
<keyword evidence="10" id="KW-0812">Transmembrane</keyword>
<keyword evidence="10" id="KW-0472">Membrane</keyword>
<evidence type="ECO:0000256" key="8">
    <source>
        <dbReference type="ARBA" id="ARBA00023012"/>
    </source>
</evidence>
<dbReference type="Pfam" id="PF25323">
    <property type="entry name" value="6TM_PilS"/>
    <property type="match status" value="1"/>
</dbReference>
<feature type="transmembrane region" description="Helical" evidence="10">
    <location>
        <begin position="205"/>
        <end position="224"/>
    </location>
</feature>
<evidence type="ECO:0000256" key="10">
    <source>
        <dbReference type="SAM" id="Phobius"/>
    </source>
</evidence>
<protein>
    <recommendedName>
        <fullName evidence="2">histidine kinase</fullName>
        <ecNumber evidence="2">2.7.13.3</ecNumber>
    </recommendedName>
</protein>
<dbReference type="Proteomes" id="UP000430120">
    <property type="component" value="Unassembled WGS sequence"/>
</dbReference>
<evidence type="ECO:0000256" key="4">
    <source>
        <dbReference type="ARBA" id="ARBA00022679"/>
    </source>
</evidence>
<dbReference type="GO" id="GO:0000155">
    <property type="term" value="F:phosphorelay sensor kinase activity"/>
    <property type="evidence" value="ECO:0007669"/>
    <property type="project" value="InterPro"/>
</dbReference>
<evidence type="ECO:0000256" key="6">
    <source>
        <dbReference type="ARBA" id="ARBA00022777"/>
    </source>
</evidence>
<dbReference type="GO" id="GO:0007234">
    <property type="term" value="P:osmosensory signaling via phosphorelay pathway"/>
    <property type="evidence" value="ECO:0007669"/>
    <property type="project" value="TreeGrafter"/>
</dbReference>
<dbReference type="SUPFAM" id="SSF55874">
    <property type="entry name" value="ATPase domain of HSP90 chaperone/DNA topoisomerase II/histidine kinase"/>
    <property type="match status" value="1"/>
</dbReference>
<dbReference type="GO" id="GO:0000156">
    <property type="term" value="F:phosphorelay response regulator activity"/>
    <property type="evidence" value="ECO:0007669"/>
    <property type="project" value="TreeGrafter"/>
</dbReference>
<keyword evidence="13" id="KW-1185">Reference proteome</keyword>
<feature type="region of interest" description="Disordered" evidence="9">
    <location>
        <begin position="1"/>
        <end position="27"/>
    </location>
</feature>
<evidence type="ECO:0000256" key="1">
    <source>
        <dbReference type="ARBA" id="ARBA00000085"/>
    </source>
</evidence>
<sequence>MQRSPPRPGGRRVSRSRSRAEEEADRDSAWFGSTVAFTEELDEQDDGPFWAARVRRLLHGGRATQRRIYTTYLFARAALGLGLVGAQSLLSWLGGRSLGEVFWLAGIYAGQASLRWWWWKRRAAQAQRLSAMHWWSTIGVDVLLFGAMHWLDTSSALNYGALLVLPVLMAGVLSSRLPALATASAVTLLLLVTAFHKGLQGGDLPGLLSQAGLAGAGLFMISLVSGQMTQRLAREEQAARDSLELAFQQAELNRLVIDEMSDGVLVVDRVGTVRAANPAARALLSDQGHCPAPPFPLGQEPGWRPLKEAVQRAYAAGHWPLEGVDLSVAAAGEVPRSIRVRARFTRGVRLTVEPSPGRPGSQQEVLAVLFVEELRQVLARQRQDRLVAMGRISAGVAHEIRNPLAAVAQANALLQEDALRADQQRLVRIIADNVERLRRIVDDVLEAAPGGSTPSRSLDAVAETGTIVSEWAHTVGLSLGGASRLKVELPAQALGVSFDPDHLRRVLVNLLDNALRHASEQPGSVLLRLEALEGDFVRLTVANDGQPIPVEVEPHLFEPFHSTRSRGTGLGLYICRELCERHGALIDYVRLPGERRCNQFMVVMRRDVVPDEARLHL</sequence>
<evidence type="ECO:0000313" key="12">
    <source>
        <dbReference type="EMBL" id="KAB0585499.1"/>
    </source>
</evidence>
<feature type="domain" description="Histidine kinase" evidence="11">
    <location>
        <begin position="395"/>
        <end position="608"/>
    </location>
</feature>
<comment type="caution">
    <text evidence="12">The sequence shown here is derived from an EMBL/GenBank/DDBJ whole genome shotgun (WGS) entry which is preliminary data.</text>
</comment>
<dbReference type="SUPFAM" id="SSF47384">
    <property type="entry name" value="Homodimeric domain of signal transducing histidine kinase"/>
    <property type="match status" value="1"/>
</dbReference>
<dbReference type="InterPro" id="IPR005467">
    <property type="entry name" value="His_kinase_dom"/>
</dbReference>
<dbReference type="PANTHER" id="PTHR42878:SF7">
    <property type="entry name" value="SENSOR HISTIDINE KINASE GLRK"/>
    <property type="match status" value="1"/>
</dbReference>
<organism evidence="12 13">
    <name type="scientific">Ideonella dechloratans</name>
    <dbReference type="NCBI Taxonomy" id="36863"/>
    <lineage>
        <taxon>Bacteria</taxon>
        <taxon>Pseudomonadati</taxon>
        <taxon>Pseudomonadota</taxon>
        <taxon>Betaproteobacteria</taxon>
        <taxon>Burkholderiales</taxon>
        <taxon>Sphaerotilaceae</taxon>
        <taxon>Ideonella</taxon>
    </lineage>
</organism>
<dbReference type="SMART" id="SM00387">
    <property type="entry name" value="HATPase_c"/>
    <property type="match status" value="1"/>
</dbReference>
<dbReference type="AlphaFoldDB" id="A0A643FHR0"/>
<dbReference type="PROSITE" id="PS50109">
    <property type="entry name" value="HIS_KIN"/>
    <property type="match status" value="1"/>
</dbReference>
<keyword evidence="4" id="KW-0808">Transferase</keyword>
<feature type="transmembrane region" description="Helical" evidence="10">
    <location>
        <begin position="131"/>
        <end position="150"/>
    </location>
</feature>
<reference evidence="12 13" key="1">
    <citation type="submission" date="2019-09" db="EMBL/GenBank/DDBJ databases">
        <title>Draft genome sequences of 48 bacterial type strains from the CCUG.</title>
        <authorList>
            <person name="Tunovic T."/>
            <person name="Pineiro-Iglesias B."/>
            <person name="Unosson C."/>
            <person name="Inganas E."/>
            <person name="Ohlen M."/>
            <person name="Cardew S."/>
            <person name="Jensie-Markopoulos S."/>
            <person name="Salva-Serra F."/>
            <person name="Jaen-Luchoro D."/>
            <person name="Karlsson R."/>
            <person name="Svensson-Stadler L."/>
            <person name="Chun J."/>
            <person name="Moore E."/>
        </authorList>
    </citation>
    <scope>NUCLEOTIDE SEQUENCE [LARGE SCALE GENOMIC DNA]</scope>
    <source>
        <strain evidence="12 13">CCUG 30977</strain>
    </source>
</reference>
<evidence type="ECO:0000256" key="9">
    <source>
        <dbReference type="SAM" id="MobiDB-lite"/>
    </source>
</evidence>
<evidence type="ECO:0000256" key="2">
    <source>
        <dbReference type="ARBA" id="ARBA00012438"/>
    </source>
</evidence>
<dbReference type="Pfam" id="PF00512">
    <property type="entry name" value="HisKA"/>
    <property type="match status" value="1"/>
</dbReference>
<accession>A0A643FHR0</accession>
<keyword evidence="3" id="KW-0597">Phosphoprotein</keyword>
<dbReference type="PANTHER" id="PTHR42878">
    <property type="entry name" value="TWO-COMPONENT HISTIDINE KINASE"/>
    <property type="match status" value="1"/>
</dbReference>
<dbReference type="InterPro" id="IPR003661">
    <property type="entry name" value="HisK_dim/P_dom"/>
</dbReference>
<dbReference type="OrthoDB" id="9815750at2"/>
<feature type="transmembrane region" description="Helical" evidence="10">
    <location>
        <begin position="180"/>
        <end position="199"/>
    </location>
</feature>
<feature type="transmembrane region" description="Helical" evidence="10">
    <location>
        <begin position="101"/>
        <end position="119"/>
    </location>
</feature>
<evidence type="ECO:0000313" key="13">
    <source>
        <dbReference type="Proteomes" id="UP000430120"/>
    </source>
</evidence>
<dbReference type="EC" id="2.7.13.3" evidence="2"/>
<dbReference type="InterPro" id="IPR003594">
    <property type="entry name" value="HATPase_dom"/>
</dbReference>
<keyword evidence="5" id="KW-0547">Nucleotide-binding</keyword>
<dbReference type="GO" id="GO:0005524">
    <property type="term" value="F:ATP binding"/>
    <property type="evidence" value="ECO:0007669"/>
    <property type="project" value="UniProtKB-KW"/>
</dbReference>